<accession>A0A9X6NC75</accession>
<dbReference type="Pfam" id="PF01094">
    <property type="entry name" value="ANF_receptor"/>
    <property type="match status" value="1"/>
</dbReference>
<keyword evidence="7" id="KW-0675">Receptor</keyword>
<dbReference type="Proteomes" id="UP000192578">
    <property type="component" value="Unassembled WGS sequence"/>
</dbReference>
<dbReference type="PANTHER" id="PTHR44755:SF8">
    <property type="entry name" value="RECEPTOR LIGAND BINDING REGION DOMAIN-CONTAINING PROTEIN"/>
    <property type="match status" value="1"/>
</dbReference>
<dbReference type="InterPro" id="IPR052612">
    <property type="entry name" value="ANP_Clearance_Receptor"/>
</dbReference>
<organism evidence="7 8">
    <name type="scientific">Hypsibius exemplaris</name>
    <name type="common">Freshwater tardigrade</name>
    <dbReference type="NCBI Taxonomy" id="2072580"/>
    <lineage>
        <taxon>Eukaryota</taxon>
        <taxon>Metazoa</taxon>
        <taxon>Ecdysozoa</taxon>
        <taxon>Tardigrada</taxon>
        <taxon>Eutardigrada</taxon>
        <taxon>Parachela</taxon>
        <taxon>Hypsibioidea</taxon>
        <taxon>Hypsibiidae</taxon>
        <taxon>Hypsibius</taxon>
    </lineage>
</organism>
<dbReference type="Gene3D" id="3.40.50.2300">
    <property type="match status" value="1"/>
</dbReference>
<keyword evidence="4 5" id="KW-0472">Membrane</keyword>
<evidence type="ECO:0000256" key="5">
    <source>
        <dbReference type="SAM" id="Phobius"/>
    </source>
</evidence>
<comment type="subcellular location">
    <subcellularLocation>
        <location evidence="1">Membrane</location>
    </subcellularLocation>
</comment>
<gene>
    <name evidence="7" type="ORF">BV898_14587</name>
</gene>
<dbReference type="SUPFAM" id="SSF53822">
    <property type="entry name" value="Periplasmic binding protein-like I"/>
    <property type="match status" value="1"/>
</dbReference>
<reference evidence="8" key="1">
    <citation type="submission" date="2017-01" db="EMBL/GenBank/DDBJ databases">
        <title>Comparative genomics of anhydrobiosis in the tardigrade Hypsibius dujardini.</title>
        <authorList>
            <person name="Yoshida Y."/>
            <person name="Koutsovoulos G."/>
            <person name="Laetsch D."/>
            <person name="Stevens L."/>
            <person name="Kumar S."/>
            <person name="Horikawa D."/>
            <person name="Ishino K."/>
            <person name="Komine S."/>
            <person name="Tomita M."/>
            <person name="Blaxter M."/>
            <person name="Arakawa K."/>
        </authorList>
    </citation>
    <scope>NUCLEOTIDE SEQUENCE [LARGE SCALE GENOMIC DNA]</scope>
    <source>
        <strain evidence="8">Z151</strain>
    </source>
</reference>
<evidence type="ECO:0000313" key="7">
    <source>
        <dbReference type="EMBL" id="OWA50056.1"/>
    </source>
</evidence>
<evidence type="ECO:0000256" key="2">
    <source>
        <dbReference type="ARBA" id="ARBA00022692"/>
    </source>
</evidence>
<dbReference type="InterPro" id="IPR028082">
    <property type="entry name" value="Peripla_BP_I"/>
</dbReference>
<dbReference type="PANTHER" id="PTHR44755">
    <property type="entry name" value="NATRIURETIC PEPTIDE RECEPTOR 3-RELATED"/>
    <property type="match status" value="1"/>
</dbReference>
<proteinExistence type="predicted"/>
<keyword evidence="3 5" id="KW-1133">Transmembrane helix</keyword>
<dbReference type="GO" id="GO:0007165">
    <property type="term" value="P:signal transduction"/>
    <property type="evidence" value="ECO:0007669"/>
    <property type="project" value="TreeGrafter"/>
</dbReference>
<comment type="caution">
    <text evidence="7">The sequence shown here is derived from an EMBL/GenBank/DDBJ whole genome shotgun (WGS) entry which is preliminary data.</text>
</comment>
<dbReference type="EMBL" id="MTYJ01000180">
    <property type="protein sequence ID" value="OWA50056.1"/>
    <property type="molecule type" value="Genomic_DNA"/>
</dbReference>
<dbReference type="OrthoDB" id="10065302at2759"/>
<dbReference type="GO" id="GO:0017046">
    <property type="term" value="F:peptide hormone binding"/>
    <property type="evidence" value="ECO:0007669"/>
    <property type="project" value="TreeGrafter"/>
</dbReference>
<dbReference type="AlphaFoldDB" id="A0A9X6NC75"/>
<evidence type="ECO:0000256" key="4">
    <source>
        <dbReference type="ARBA" id="ARBA00023136"/>
    </source>
</evidence>
<dbReference type="GO" id="GO:0038023">
    <property type="term" value="F:signaling receptor activity"/>
    <property type="evidence" value="ECO:0007669"/>
    <property type="project" value="TreeGrafter"/>
</dbReference>
<name>A0A9X6NC75_HYPEX</name>
<protein>
    <submittedName>
        <fullName evidence="7">Atrial natriuretic peptide receptor 3</fullName>
    </submittedName>
</protein>
<feature type="transmembrane region" description="Helical" evidence="5">
    <location>
        <begin position="377"/>
        <end position="398"/>
    </location>
</feature>
<sequence length="427" mass="48358">MGSDHLIGKWYYDRQRRPAAMTVFIFAGCLEAYPTNRLVAGWNTLMITSAVNGAILRNKVLSPTWITGSCVSLVNYLKLFANLFEHFDWKTLFLIVDSTANPVYLDLNPSLVSVIGKMKDSQLTSVKIDSNRGVDFAPILTHFRSASRVMIFLGHGQPLRQLMLKASELSMTNGEYAYIAMEIFESPLFGRFTWQYGDEDDQRAKEAFRSVLLLGPDVSIYDAPSVDLVDEWKRRSAVTFNVSYRDLNPYVMASYSSVIMFGNVLKETISGDPMFDLRDGAEFAKRFLNRTFKLDYTEVFIDEAGERRTDLAVRSINATTGKFTVRMVQDKARSRLKIVDKFDWPSEGNVPPRNEPLCGYQNYRAICRASGTSEVPAAVGATTSCIIIIALSFTWIVFHRGTGNQDTWWALETGEFGYPTRRFRSFS</sequence>
<evidence type="ECO:0000256" key="1">
    <source>
        <dbReference type="ARBA" id="ARBA00004370"/>
    </source>
</evidence>
<dbReference type="CDD" id="cd06352">
    <property type="entry name" value="PBP1_NPR_GC-like"/>
    <property type="match status" value="1"/>
</dbReference>
<dbReference type="InterPro" id="IPR001828">
    <property type="entry name" value="ANF_lig-bd_rcpt"/>
</dbReference>
<dbReference type="GO" id="GO:0016020">
    <property type="term" value="C:membrane"/>
    <property type="evidence" value="ECO:0007669"/>
    <property type="project" value="UniProtKB-SubCell"/>
</dbReference>
<evidence type="ECO:0000259" key="6">
    <source>
        <dbReference type="Pfam" id="PF01094"/>
    </source>
</evidence>
<evidence type="ECO:0000256" key="3">
    <source>
        <dbReference type="ARBA" id="ARBA00022989"/>
    </source>
</evidence>
<feature type="domain" description="Receptor ligand binding region" evidence="6">
    <location>
        <begin position="34"/>
        <end position="313"/>
    </location>
</feature>
<keyword evidence="2 5" id="KW-0812">Transmembrane</keyword>
<keyword evidence="8" id="KW-1185">Reference proteome</keyword>
<evidence type="ECO:0000313" key="8">
    <source>
        <dbReference type="Proteomes" id="UP000192578"/>
    </source>
</evidence>